<sequence length="96" mass="10880">MDQFLSALRERGVPEENLARMAEDKVKDLWNQLQDPNFVPQIPRERVDCCCSHLGLWMAEISVISSPTCPTVPYSGAISLLLRQSTGGFLQLYQRN</sequence>
<dbReference type="AlphaFoldDB" id="A0A5J5CBZ1"/>
<reference evidence="1 2" key="1">
    <citation type="submission" date="2019-08" db="EMBL/GenBank/DDBJ databases">
        <title>A chromosome-level genome assembly, high-density linkage maps, and genome scans reveal the genomic architecture of hybrid incompatibilities underlying speciation via character displacement in darters (Percidae: Etheostominae).</title>
        <authorList>
            <person name="Moran R.L."/>
            <person name="Catchen J.M."/>
            <person name="Fuller R.C."/>
        </authorList>
    </citation>
    <scope>NUCLEOTIDE SEQUENCE [LARGE SCALE GENOMIC DNA]</scope>
    <source>
        <strain evidence="1">EspeVRDwgs_2016</strain>
        <tissue evidence="1">Muscle</tissue>
    </source>
</reference>
<comment type="caution">
    <text evidence="1">The sequence shown here is derived from an EMBL/GenBank/DDBJ whole genome shotgun (WGS) entry which is preliminary data.</text>
</comment>
<dbReference type="Proteomes" id="UP000327493">
    <property type="component" value="Unassembled WGS sequence"/>
</dbReference>
<evidence type="ECO:0000313" key="1">
    <source>
        <dbReference type="EMBL" id="KAA8577520.1"/>
    </source>
</evidence>
<protein>
    <submittedName>
        <fullName evidence="1">Uncharacterized protein</fullName>
    </submittedName>
</protein>
<dbReference type="EMBL" id="VOFY01002652">
    <property type="protein sequence ID" value="KAA8577520.1"/>
    <property type="molecule type" value="Genomic_DNA"/>
</dbReference>
<keyword evidence="2" id="KW-1185">Reference proteome</keyword>
<proteinExistence type="predicted"/>
<name>A0A5J5CBZ1_9PERO</name>
<evidence type="ECO:0000313" key="2">
    <source>
        <dbReference type="Proteomes" id="UP000327493"/>
    </source>
</evidence>
<organism evidence="1 2">
    <name type="scientific">Etheostoma spectabile</name>
    <name type="common">orangethroat darter</name>
    <dbReference type="NCBI Taxonomy" id="54343"/>
    <lineage>
        <taxon>Eukaryota</taxon>
        <taxon>Metazoa</taxon>
        <taxon>Chordata</taxon>
        <taxon>Craniata</taxon>
        <taxon>Vertebrata</taxon>
        <taxon>Euteleostomi</taxon>
        <taxon>Actinopterygii</taxon>
        <taxon>Neopterygii</taxon>
        <taxon>Teleostei</taxon>
        <taxon>Neoteleostei</taxon>
        <taxon>Acanthomorphata</taxon>
        <taxon>Eupercaria</taxon>
        <taxon>Perciformes</taxon>
        <taxon>Percoidei</taxon>
        <taxon>Percidae</taxon>
        <taxon>Etheostomatinae</taxon>
        <taxon>Etheostoma</taxon>
    </lineage>
</organism>
<accession>A0A5J5CBZ1</accession>
<gene>
    <name evidence="1" type="ORF">FQN60_009175</name>
</gene>